<protein>
    <recommendedName>
        <fullName evidence="4">PH domain-containing protein</fullName>
    </recommendedName>
</protein>
<feature type="compositionally biased region" description="Polar residues" evidence="1">
    <location>
        <begin position="237"/>
        <end position="246"/>
    </location>
</feature>
<feature type="compositionally biased region" description="Low complexity" evidence="1">
    <location>
        <begin position="493"/>
        <end position="519"/>
    </location>
</feature>
<feature type="compositionally biased region" description="Low complexity" evidence="1">
    <location>
        <begin position="1415"/>
        <end position="1455"/>
    </location>
</feature>
<feature type="compositionally biased region" description="Basic and acidic residues" evidence="1">
    <location>
        <begin position="1010"/>
        <end position="1027"/>
    </location>
</feature>
<feature type="compositionally biased region" description="Low complexity" evidence="1">
    <location>
        <begin position="119"/>
        <end position="134"/>
    </location>
</feature>
<feature type="compositionally biased region" description="Polar residues" evidence="1">
    <location>
        <begin position="483"/>
        <end position="492"/>
    </location>
</feature>
<evidence type="ECO:0008006" key="4">
    <source>
        <dbReference type="Google" id="ProtNLM"/>
    </source>
</evidence>
<feature type="compositionally biased region" description="Basic residues" evidence="1">
    <location>
        <begin position="135"/>
        <end position="145"/>
    </location>
</feature>
<feature type="compositionally biased region" description="Pro residues" evidence="1">
    <location>
        <begin position="520"/>
        <end position="530"/>
    </location>
</feature>
<dbReference type="Gene3D" id="2.30.29.30">
    <property type="entry name" value="Pleckstrin-homology domain (PH domain)/Phosphotyrosine-binding domain (PTB)"/>
    <property type="match status" value="2"/>
</dbReference>
<feature type="compositionally biased region" description="Low complexity" evidence="1">
    <location>
        <begin position="970"/>
        <end position="984"/>
    </location>
</feature>
<feature type="compositionally biased region" description="Polar residues" evidence="1">
    <location>
        <begin position="1314"/>
        <end position="1335"/>
    </location>
</feature>
<feature type="compositionally biased region" description="Low complexity" evidence="1">
    <location>
        <begin position="455"/>
        <end position="470"/>
    </location>
</feature>
<feature type="compositionally biased region" description="Low complexity" evidence="1">
    <location>
        <begin position="258"/>
        <end position="269"/>
    </location>
</feature>
<keyword evidence="3" id="KW-1185">Reference proteome</keyword>
<feature type="compositionally biased region" description="Polar residues" evidence="1">
    <location>
        <begin position="720"/>
        <end position="742"/>
    </location>
</feature>
<evidence type="ECO:0000256" key="1">
    <source>
        <dbReference type="SAM" id="MobiDB-lite"/>
    </source>
</evidence>
<feature type="region of interest" description="Disordered" evidence="1">
    <location>
        <begin position="39"/>
        <end position="170"/>
    </location>
</feature>
<feature type="compositionally biased region" description="Basic and acidic residues" evidence="1">
    <location>
        <begin position="862"/>
        <end position="878"/>
    </location>
</feature>
<feature type="region of interest" description="Disordered" evidence="1">
    <location>
        <begin position="258"/>
        <end position="385"/>
    </location>
</feature>
<dbReference type="OrthoDB" id="5865767at2759"/>
<feature type="region of interest" description="Disordered" evidence="1">
    <location>
        <begin position="1361"/>
        <end position="1471"/>
    </location>
</feature>
<feature type="region of interest" description="Disordered" evidence="1">
    <location>
        <begin position="1272"/>
        <end position="1342"/>
    </location>
</feature>
<feature type="region of interest" description="Disordered" evidence="1">
    <location>
        <begin position="1541"/>
        <end position="1586"/>
    </location>
</feature>
<feature type="compositionally biased region" description="Low complexity" evidence="1">
    <location>
        <begin position="927"/>
        <end position="944"/>
    </location>
</feature>
<feature type="compositionally biased region" description="Polar residues" evidence="1">
    <location>
        <begin position="7"/>
        <end position="23"/>
    </location>
</feature>
<feature type="region of interest" description="Disordered" evidence="1">
    <location>
        <begin position="965"/>
        <end position="1060"/>
    </location>
</feature>
<reference evidence="2 3" key="1">
    <citation type="journal article" date="2020" name="ISME J.">
        <title>Uncovering the hidden diversity of litter-decomposition mechanisms in mushroom-forming fungi.</title>
        <authorList>
            <person name="Floudas D."/>
            <person name="Bentzer J."/>
            <person name="Ahren D."/>
            <person name="Johansson T."/>
            <person name="Persson P."/>
            <person name="Tunlid A."/>
        </authorList>
    </citation>
    <scope>NUCLEOTIDE SEQUENCE [LARGE SCALE GENOMIC DNA]</scope>
    <source>
        <strain evidence="2 3">CBS 291.85</strain>
    </source>
</reference>
<accession>A0A8H5CKH4</accession>
<feature type="compositionally biased region" description="Polar residues" evidence="1">
    <location>
        <begin position="345"/>
        <end position="366"/>
    </location>
</feature>
<feature type="compositionally biased region" description="Polar residues" evidence="1">
    <location>
        <begin position="1372"/>
        <end position="1382"/>
    </location>
</feature>
<feature type="compositionally biased region" description="Low complexity" evidence="1">
    <location>
        <begin position="367"/>
        <end position="385"/>
    </location>
</feature>
<feature type="region of interest" description="Disordered" evidence="1">
    <location>
        <begin position="209"/>
        <end position="246"/>
    </location>
</feature>
<feature type="compositionally biased region" description="Polar residues" evidence="1">
    <location>
        <begin position="1573"/>
        <end position="1586"/>
    </location>
</feature>
<gene>
    <name evidence="2" type="ORF">D9758_011809</name>
</gene>
<name>A0A8H5CKH4_9AGAR</name>
<evidence type="ECO:0000313" key="2">
    <source>
        <dbReference type="EMBL" id="KAF5343446.1"/>
    </source>
</evidence>
<dbReference type="SUPFAM" id="SSF50729">
    <property type="entry name" value="PH domain-like"/>
    <property type="match status" value="1"/>
</dbReference>
<feature type="compositionally biased region" description="Low complexity" evidence="1">
    <location>
        <begin position="434"/>
        <end position="447"/>
    </location>
</feature>
<feature type="region of interest" description="Disordered" evidence="1">
    <location>
        <begin position="409"/>
        <end position="684"/>
    </location>
</feature>
<feature type="compositionally biased region" description="Low complexity" evidence="1">
    <location>
        <begin position="607"/>
        <end position="625"/>
    </location>
</feature>
<dbReference type="PANTHER" id="PTHR37283">
    <property type="entry name" value="PH DOMAIN-CONTAINING PROTEIN YHR131C"/>
    <property type="match status" value="1"/>
</dbReference>
<feature type="compositionally biased region" description="Basic and acidic residues" evidence="1">
    <location>
        <begin position="270"/>
        <end position="282"/>
    </location>
</feature>
<dbReference type="EMBL" id="JAACJM010000140">
    <property type="protein sequence ID" value="KAF5343446.1"/>
    <property type="molecule type" value="Genomic_DNA"/>
</dbReference>
<organism evidence="2 3">
    <name type="scientific">Tetrapyrgos nigripes</name>
    <dbReference type="NCBI Taxonomy" id="182062"/>
    <lineage>
        <taxon>Eukaryota</taxon>
        <taxon>Fungi</taxon>
        <taxon>Dikarya</taxon>
        <taxon>Basidiomycota</taxon>
        <taxon>Agaricomycotina</taxon>
        <taxon>Agaricomycetes</taxon>
        <taxon>Agaricomycetidae</taxon>
        <taxon>Agaricales</taxon>
        <taxon>Marasmiineae</taxon>
        <taxon>Marasmiaceae</taxon>
        <taxon>Tetrapyrgos</taxon>
    </lineage>
</organism>
<feature type="compositionally biased region" description="Low complexity" evidence="1">
    <location>
        <begin position="290"/>
        <end position="344"/>
    </location>
</feature>
<dbReference type="InterPro" id="IPR011993">
    <property type="entry name" value="PH-like_dom_sf"/>
</dbReference>
<feature type="compositionally biased region" description="Low complexity" evidence="1">
    <location>
        <begin position="635"/>
        <end position="682"/>
    </location>
</feature>
<comment type="caution">
    <text evidence="2">The sequence shown here is derived from an EMBL/GenBank/DDBJ whole genome shotgun (WGS) entry which is preliminary data.</text>
</comment>
<feature type="compositionally biased region" description="Polar residues" evidence="1">
    <location>
        <begin position="151"/>
        <end position="161"/>
    </location>
</feature>
<dbReference type="PANTHER" id="PTHR37283:SF1">
    <property type="entry name" value="PH DOMAIN-CONTAINING PROTEIN YHR131C"/>
    <property type="match status" value="1"/>
</dbReference>
<feature type="region of interest" description="Disordered" evidence="1">
    <location>
        <begin position="1084"/>
        <end position="1135"/>
    </location>
</feature>
<sequence>MEDPYPRSQSVMQTRGSGFQSKASKILQKVTHIRDKIRLASRSGNFKSEDDSLNRSPYMRQTRSMDIDRHTKPYMSQPLLTIPNMLDPVSADSHDADGYSSNSSPHHSPARSAFDRDATAASPTTNTSTNSTSRPRSKSHTHNHSRTSSNPKQGMSKTTANADGLPNRSIPRALMPSVAAATGIALGHGGRSVGVDGLPVSDELLFLRAPSSSSRSTSAHPPPPAKEKDPVVVGPPRTTSQSNNSFNRRYWNQLGLAADSDSSAQIASSELDKSTRSRDGTTEPKSQSHSPKSATVSGSSSSQSHSQSTSVDPTSPSNSSSSKSNTLSRPSFLSSPSSTSVQSVGQASVHSTATSSSEASFKSCVTSDGNGSDLSSGSSSVSRPGHGTNVFSTMLAAGVGQGASVSTVTITQSGSDMKQAQGHGRSMKEKELPSSPNTSTATTSTTSKVDMGKVSTSMATASSSPSSSTPPAVPSKDAHISRKNSPSRGKTNTGSSYSTPASSSSAAASASTQTSHSSSPSPPTRIPPPIPDHHLQPSPPPLKQPSTSPAAPILPSQFTSFASMVEANPGPSSTSTTSTSADSFETTTPTQASHSLPISIPSPIPIPTSSSSSPPTSSSSSPSSSWPAQHTRAVTTQAVSPSTPSSSVPRPLSSTLPRPSTSQTPSGPTRRPTVPRLTTPLPGHRFSLQMTEGEAMARLSPSIIIRQPVLPILNLPKLGETSSGGESQNEGNTTRRPMTSQGLVGRSTSMIIGGSGTSGVKLKHMPALPMAGTSREATGREEEDTDSEESEDDDDDDEDNDNVETNENDDDDDGDGDGETDEVSGQSSERTQQEQQAQAQEKGGPLLPSFVDFGKFDMGSMFERKQNVKGKEREKDSLQTDSSAMKTPIVGTGGINTPVPGGPSAIKTPRYGHTGQQDYFSARRPDTSSSLSSALTPAPAISIPVPSPGRPTLYKHASRSMIDIPGFGVGTSSSPASSSVTPSSLKPQPQETGKDGVLDGTSGIKKKKSKDWLGRKKSRDLKEEAKLSEGQQQQQTSIESGSSKSKHDQAPVPSSTNRDDLILEEPRRLGGAAIAAAAANLTSSAPGAHESSSAAVHAQTPSQAHTQEAGAAIPLTSIRRRRSMPSFTASSPPPPYPAFPLKCHSILEIPLGSYELPPSTPSLPSAPSRATSRFEELQRLLQQGTLTGEEGNEKLPPYTNDIYLRAIMPRKMEFIRPGAQAKDRKWRRVICELHGTVFRVYRCPPELSGTGKVADWWERKVGVGDMSVGEGVGGGVLSSGTISVASSGNPADEQRRDEERERARREKLEGEAQGSGQMHTSIRLPSTPRSPSQNRLKCRRSNCKGSLRSIGVARKTLVRSLHNGSDLPPTPRSANPPRSSFNIPRPSFGASSSSDIGTSANSSMISMTPATSNQSLSLSVPNSASTSSTSSSLAPPQPAPSLRSTSTTRSRASSRAPPPAPNYPPGVSCPAPDKTDLIKAYTLQNAESGLGNDYVKRRNVIRVRLEGEQFLLQAKDVAEVVIWIEGLHAATNIALDLDERPMPRGPMFPRRRRRRPRRTETGTGTGNNGTAGSGNASNSNDLATVT</sequence>
<dbReference type="Proteomes" id="UP000559256">
    <property type="component" value="Unassembled WGS sequence"/>
</dbReference>
<feature type="compositionally biased region" description="Polar residues" evidence="1">
    <location>
        <begin position="1029"/>
        <end position="1043"/>
    </location>
</feature>
<feature type="region of interest" description="Disordered" evidence="1">
    <location>
        <begin position="1"/>
        <end position="23"/>
    </location>
</feature>
<feature type="compositionally biased region" description="Polar residues" evidence="1">
    <location>
        <begin position="409"/>
        <end position="418"/>
    </location>
</feature>
<feature type="compositionally biased region" description="Acidic residues" evidence="1">
    <location>
        <begin position="781"/>
        <end position="822"/>
    </location>
</feature>
<feature type="region of interest" description="Disordered" evidence="1">
    <location>
        <begin position="716"/>
        <end position="948"/>
    </location>
</feature>
<feature type="compositionally biased region" description="Low complexity" evidence="1">
    <location>
        <begin position="572"/>
        <end position="588"/>
    </location>
</feature>
<feature type="compositionally biased region" description="Gly residues" evidence="1">
    <location>
        <begin position="1563"/>
        <end position="1572"/>
    </location>
</feature>
<feature type="compositionally biased region" description="Polar residues" evidence="1">
    <location>
        <begin position="1389"/>
        <end position="1414"/>
    </location>
</feature>
<feature type="compositionally biased region" description="Low complexity" evidence="1">
    <location>
        <begin position="209"/>
        <end position="219"/>
    </location>
</feature>
<feature type="compositionally biased region" description="Polar residues" evidence="1">
    <location>
        <begin position="1084"/>
        <end position="1106"/>
    </location>
</feature>
<feature type="compositionally biased region" description="Basic and acidic residues" evidence="1">
    <location>
        <begin position="1292"/>
        <end position="1310"/>
    </location>
</feature>
<proteinExistence type="predicted"/>
<evidence type="ECO:0000313" key="3">
    <source>
        <dbReference type="Proteomes" id="UP000559256"/>
    </source>
</evidence>